<reference evidence="1 2" key="1">
    <citation type="journal article" date="2023" name="Plants (Basel)">
        <title>Bridging the Gap: Combining Genomics and Transcriptomics Approaches to Understand Stylosanthes scabra, an Orphan Legume from the Brazilian Caatinga.</title>
        <authorList>
            <person name="Ferreira-Neto J.R.C."/>
            <person name="da Silva M.D."/>
            <person name="Binneck E."/>
            <person name="de Melo N.F."/>
            <person name="da Silva R.H."/>
            <person name="de Melo A.L.T.M."/>
            <person name="Pandolfi V."/>
            <person name="Bustamante F.O."/>
            <person name="Brasileiro-Vidal A.C."/>
            <person name="Benko-Iseppon A.M."/>
        </authorList>
    </citation>
    <scope>NUCLEOTIDE SEQUENCE [LARGE SCALE GENOMIC DNA]</scope>
    <source>
        <tissue evidence="1">Leaves</tissue>
    </source>
</reference>
<dbReference type="EMBL" id="JASCZI010213187">
    <property type="protein sequence ID" value="MED6200958.1"/>
    <property type="molecule type" value="Genomic_DNA"/>
</dbReference>
<sequence length="105" mass="11448">MGGINPVPNVLCIHNNVEPRSQQSSSKSRVTRKNSPWAEIEASTHTRGLPCLCVGLDSLARTWMIFNVSHAYTCSQRLCVGSGYAANLFTIRNNPTSASDQVVID</sequence>
<name>A0ABU6XWQ0_9FABA</name>
<accession>A0ABU6XWQ0</accession>
<comment type="caution">
    <text evidence="1">The sequence shown here is derived from an EMBL/GenBank/DDBJ whole genome shotgun (WGS) entry which is preliminary data.</text>
</comment>
<dbReference type="Proteomes" id="UP001341840">
    <property type="component" value="Unassembled WGS sequence"/>
</dbReference>
<gene>
    <name evidence="1" type="ORF">PIB30_090333</name>
</gene>
<protein>
    <submittedName>
        <fullName evidence="1">Uncharacterized protein</fullName>
    </submittedName>
</protein>
<keyword evidence="2" id="KW-1185">Reference proteome</keyword>
<proteinExistence type="predicted"/>
<evidence type="ECO:0000313" key="2">
    <source>
        <dbReference type="Proteomes" id="UP001341840"/>
    </source>
</evidence>
<organism evidence="1 2">
    <name type="scientific">Stylosanthes scabra</name>
    <dbReference type="NCBI Taxonomy" id="79078"/>
    <lineage>
        <taxon>Eukaryota</taxon>
        <taxon>Viridiplantae</taxon>
        <taxon>Streptophyta</taxon>
        <taxon>Embryophyta</taxon>
        <taxon>Tracheophyta</taxon>
        <taxon>Spermatophyta</taxon>
        <taxon>Magnoliopsida</taxon>
        <taxon>eudicotyledons</taxon>
        <taxon>Gunneridae</taxon>
        <taxon>Pentapetalae</taxon>
        <taxon>rosids</taxon>
        <taxon>fabids</taxon>
        <taxon>Fabales</taxon>
        <taxon>Fabaceae</taxon>
        <taxon>Papilionoideae</taxon>
        <taxon>50 kb inversion clade</taxon>
        <taxon>dalbergioids sensu lato</taxon>
        <taxon>Dalbergieae</taxon>
        <taxon>Pterocarpus clade</taxon>
        <taxon>Stylosanthes</taxon>
    </lineage>
</organism>
<evidence type="ECO:0000313" key="1">
    <source>
        <dbReference type="EMBL" id="MED6200958.1"/>
    </source>
</evidence>